<sequence>MGSLVGALEVFNVTQEYFLQFDKSWEDSNKNWDDYMQFKTFSCNKTDCCILGANCLNFTKDFTFPVEDSLVVLVLCFGPPYYSYIEDKTAALYGKAGDLDADGRFSSS</sequence>
<dbReference type="EMBL" id="LMYN01000020">
    <property type="protein sequence ID" value="KSA02766.1"/>
    <property type="molecule type" value="Genomic_DNA"/>
</dbReference>
<dbReference type="RefSeq" id="XP_015468868.1">
    <property type="nucleotide sequence ID" value="XM_015610300.1"/>
</dbReference>
<keyword evidence="2" id="KW-1185">Reference proteome</keyword>
<gene>
    <name evidence="1" type="ORF">AC631_01470</name>
</gene>
<dbReference type="OrthoDB" id="10316683at2759"/>
<organism evidence="1 2">
    <name type="scientific">Debaryomyces fabryi</name>
    <dbReference type="NCBI Taxonomy" id="58627"/>
    <lineage>
        <taxon>Eukaryota</taxon>
        <taxon>Fungi</taxon>
        <taxon>Dikarya</taxon>
        <taxon>Ascomycota</taxon>
        <taxon>Saccharomycotina</taxon>
        <taxon>Pichiomycetes</taxon>
        <taxon>Debaryomycetaceae</taxon>
        <taxon>Debaryomyces</taxon>
    </lineage>
</organism>
<dbReference type="AlphaFoldDB" id="A0A0V1Q2L4"/>
<comment type="caution">
    <text evidence="1">The sequence shown here is derived from an EMBL/GenBank/DDBJ whole genome shotgun (WGS) entry which is preliminary data.</text>
</comment>
<protein>
    <submittedName>
        <fullName evidence="1">Uncharacterized protein</fullName>
    </submittedName>
</protein>
<dbReference type="Proteomes" id="UP000054251">
    <property type="component" value="Unassembled WGS sequence"/>
</dbReference>
<evidence type="ECO:0000313" key="2">
    <source>
        <dbReference type="Proteomes" id="UP000054251"/>
    </source>
</evidence>
<accession>A0A0V1Q2L4</accession>
<reference evidence="1 2" key="1">
    <citation type="submission" date="2015-11" db="EMBL/GenBank/DDBJ databases">
        <title>The genome of Debaryomyces fabryi.</title>
        <authorList>
            <person name="Tafer H."/>
            <person name="Lopandic K."/>
        </authorList>
    </citation>
    <scope>NUCLEOTIDE SEQUENCE [LARGE SCALE GENOMIC DNA]</scope>
    <source>
        <strain evidence="1 2">CBS 789</strain>
    </source>
</reference>
<name>A0A0V1Q2L4_9ASCO</name>
<proteinExistence type="predicted"/>
<evidence type="ECO:0000313" key="1">
    <source>
        <dbReference type="EMBL" id="KSA02766.1"/>
    </source>
</evidence>
<dbReference type="GeneID" id="26838479"/>